<accession>A0AAD3MM10</accession>
<reference evidence="1" key="1">
    <citation type="submission" date="2022-08" db="EMBL/GenBank/DDBJ databases">
        <title>Genome sequencing of akame (Lates japonicus).</title>
        <authorList>
            <person name="Hashiguchi Y."/>
            <person name="Takahashi H."/>
        </authorList>
    </citation>
    <scope>NUCLEOTIDE SEQUENCE</scope>
    <source>
        <strain evidence="1">Kochi</strain>
    </source>
</reference>
<dbReference type="Proteomes" id="UP001279410">
    <property type="component" value="Unassembled WGS sequence"/>
</dbReference>
<name>A0AAD3MM10_LATJO</name>
<evidence type="ECO:0000313" key="1">
    <source>
        <dbReference type="EMBL" id="GLD57462.1"/>
    </source>
</evidence>
<sequence length="127" mass="14127">MARRSLLCAALDRHDRPTPELESNRSPVTATLWVQQAGSCNQTTRASAPARQRHRRPVCNRCAKGYQQAAHLWPPASGLKERGIEPLEPIVIGFSEPVFWVSGRFTESFSAVQVNVLDMETVGDWAV</sequence>
<dbReference type="AlphaFoldDB" id="A0AAD3MM10"/>
<gene>
    <name evidence="1" type="ORF">AKAME5_000968400</name>
</gene>
<feature type="non-terminal residue" evidence="1">
    <location>
        <position position="127"/>
    </location>
</feature>
<dbReference type="EMBL" id="BRZM01000030">
    <property type="protein sequence ID" value="GLD57462.1"/>
    <property type="molecule type" value="Genomic_DNA"/>
</dbReference>
<keyword evidence="2" id="KW-1185">Reference proteome</keyword>
<protein>
    <submittedName>
        <fullName evidence="1">Netrin-3 isoform X2</fullName>
    </submittedName>
</protein>
<evidence type="ECO:0000313" key="2">
    <source>
        <dbReference type="Proteomes" id="UP001279410"/>
    </source>
</evidence>
<comment type="caution">
    <text evidence="1">The sequence shown here is derived from an EMBL/GenBank/DDBJ whole genome shotgun (WGS) entry which is preliminary data.</text>
</comment>
<proteinExistence type="predicted"/>
<organism evidence="1 2">
    <name type="scientific">Lates japonicus</name>
    <name type="common">Japanese lates</name>
    <dbReference type="NCBI Taxonomy" id="270547"/>
    <lineage>
        <taxon>Eukaryota</taxon>
        <taxon>Metazoa</taxon>
        <taxon>Chordata</taxon>
        <taxon>Craniata</taxon>
        <taxon>Vertebrata</taxon>
        <taxon>Euteleostomi</taxon>
        <taxon>Actinopterygii</taxon>
        <taxon>Neopterygii</taxon>
        <taxon>Teleostei</taxon>
        <taxon>Neoteleostei</taxon>
        <taxon>Acanthomorphata</taxon>
        <taxon>Carangaria</taxon>
        <taxon>Carangaria incertae sedis</taxon>
        <taxon>Centropomidae</taxon>
        <taxon>Lates</taxon>
    </lineage>
</organism>